<dbReference type="Proteomes" id="UP001523369">
    <property type="component" value="Unassembled WGS sequence"/>
</dbReference>
<evidence type="ECO:0000313" key="2">
    <source>
        <dbReference type="EMBL" id="MCO8270263.1"/>
    </source>
</evidence>
<comment type="similarity">
    <text evidence="1">Belongs to the arylamine N-acetyltransferase family.</text>
</comment>
<dbReference type="RefSeq" id="WP_253236506.1">
    <property type="nucleotide sequence ID" value="NZ_JAMYJR010000003.1"/>
</dbReference>
<keyword evidence="3" id="KW-1185">Reference proteome</keyword>
<reference evidence="2 3" key="1">
    <citation type="submission" date="2022-06" db="EMBL/GenBank/DDBJ databases">
        <title>New Species of the Genus Actinoplanes, ActinopZanes ferrugineus.</title>
        <authorList>
            <person name="Ding P."/>
        </authorList>
    </citation>
    <scope>NUCLEOTIDE SEQUENCE [LARGE SCALE GENOMIC DNA]</scope>
    <source>
        <strain evidence="2 3">TRM88003</strain>
    </source>
</reference>
<evidence type="ECO:0000313" key="3">
    <source>
        <dbReference type="Proteomes" id="UP001523369"/>
    </source>
</evidence>
<sequence length="82" mass="9113">MRDFGPTCWWHATSPESHFGRSTVCSRMDGDGRVSLSGRTLIRAGPDGRTEKALESDEQVLAAYREHFGIVLSRVPRVVRPG</sequence>
<dbReference type="InterPro" id="IPR001447">
    <property type="entry name" value="Arylamine_N-AcTrfase"/>
</dbReference>
<dbReference type="Gene3D" id="3.30.2140.10">
    <property type="entry name" value="Arylamine N-acetyltransferase"/>
    <property type="match status" value="1"/>
</dbReference>
<gene>
    <name evidence="2" type="ORF">M1L60_06600</name>
</gene>
<dbReference type="Pfam" id="PF00797">
    <property type="entry name" value="Acetyltransf_2"/>
    <property type="match status" value="1"/>
</dbReference>
<protein>
    <submittedName>
        <fullName evidence="2">Arylamine N-acetyltransferase</fullName>
    </submittedName>
</protein>
<dbReference type="InterPro" id="IPR038765">
    <property type="entry name" value="Papain-like_cys_pep_sf"/>
</dbReference>
<proteinExistence type="inferred from homology"/>
<name>A0ABT1DHE3_9ACTN</name>
<evidence type="ECO:0000256" key="1">
    <source>
        <dbReference type="ARBA" id="ARBA00006547"/>
    </source>
</evidence>
<comment type="caution">
    <text evidence="2">The sequence shown here is derived from an EMBL/GenBank/DDBJ whole genome shotgun (WGS) entry which is preliminary data.</text>
</comment>
<organism evidence="2 3">
    <name type="scientific">Paractinoplanes aksuensis</name>
    <dbReference type="NCBI Taxonomy" id="2939490"/>
    <lineage>
        <taxon>Bacteria</taxon>
        <taxon>Bacillati</taxon>
        <taxon>Actinomycetota</taxon>
        <taxon>Actinomycetes</taxon>
        <taxon>Micromonosporales</taxon>
        <taxon>Micromonosporaceae</taxon>
        <taxon>Paractinoplanes</taxon>
    </lineage>
</organism>
<dbReference type="EMBL" id="JAMYJR010000003">
    <property type="protein sequence ID" value="MCO8270263.1"/>
    <property type="molecule type" value="Genomic_DNA"/>
</dbReference>
<dbReference type="SUPFAM" id="SSF54001">
    <property type="entry name" value="Cysteine proteinases"/>
    <property type="match status" value="1"/>
</dbReference>
<accession>A0ABT1DHE3</accession>